<dbReference type="CDD" id="cd07377">
    <property type="entry name" value="WHTH_GntR"/>
    <property type="match status" value="1"/>
</dbReference>
<dbReference type="GO" id="GO:0003700">
    <property type="term" value="F:DNA-binding transcription factor activity"/>
    <property type="evidence" value="ECO:0007669"/>
    <property type="project" value="InterPro"/>
</dbReference>
<dbReference type="InterPro" id="IPR000524">
    <property type="entry name" value="Tscrpt_reg_HTH_GntR"/>
</dbReference>
<evidence type="ECO:0000313" key="6">
    <source>
        <dbReference type="Proteomes" id="UP000823910"/>
    </source>
</evidence>
<evidence type="ECO:0000256" key="1">
    <source>
        <dbReference type="ARBA" id="ARBA00023015"/>
    </source>
</evidence>
<dbReference type="PANTHER" id="PTHR44846:SF1">
    <property type="entry name" value="MANNOSYL-D-GLYCERATE TRANSPORT_METABOLISM SYSTEM REPRESSOR MNGR-RELATED"/>
    <property type="match status" value="1"/>
</dbReference>
<dbReference type="PROSITE" id="PS50949">
    <property type="entry name" value="HTH_GNTR"/>
    <property type="match status" value="1"/>
</dbReference>
<feature type="domain" description="HTH gntR-type" evidence="4">
    <location>
        <begin position="8"/>
        <end position="76"/>
    </location>
</feature>
<dbReference type="Gene3D" id="1.10.10.10">
    <property type="entry name" value="Winged helix-like DNA-binding domain superfamily/Winged helix DNA-binding domain"/>
    <property type="match status" value="1"/>
</dbReference>
<dbReference type="Pfam" id="PF00392">
    <property type="entry name" value="GntR"/>
    <property type="match status" value="1"/>
</dbReference>
<keyword evidence="1" id="KW-0805">Transcription regulation</keyword>
<dbReference type="SMART" id="SM00866">
    <property type="entry name" value="UTRA"/>
    <property type="match status" value="1"/>
</dbReference>
<reference evidence="5" key="2">
    <citation type="submission" date="2021-04" db="EMBL/GenBank/DDBJ databases">
        <authorList>
            <person name="Gilroy R."/>
        </authorList>
    </citation>
    <scope>NUCLEOTIDE SEQUENCE</scope>
    <source>
        <strain evidence="5">CHK180-15479</strain>
    </source>
</reference>
<dbReference type="Proteomes" id="UP000823910">
    <property type="component" value="Unassembled WGS sequence"/>
</dbReference>
<dbReference type="SUPFAM" id="SSF46785">
    <property type="entry name" value="Winged helix' DNA-binding domain"/>
    <property type="match status" value="1"/>
</dbReference>
<dbReference type="GO" id="GO:0045892">
    <property type="term" value="P:negative regulation of DNA-templated transcription"/>
    <property type="evidence" value="ECO:0007669"/>
    <property type="project" value="TreeGrafter"/>
</dbReference>
<dbReference type="InterPro" id="IPR036390">
    <property type="entry name" value="WH_DNA-bd_sf"/>
</dbReference>
<organism evidence="5 6">
    <name type="scientific">Candidatus Enterocloster excrementipullorum</name>
    <dbReference type="NCBI Taxonomy" id="2838559"/>
    <lineage>
        <taxon>Bacteria</taxon>
        <taxon>Bacillati</taxon>
        <taxon>Bacillota</taxon>
        <taxon>Clostridia</taxon>
        <taxon>Lachnospirales</taxon>
        <taxon>Lachnospiraceae</taxon>
        <taxon>Enterocloster</taxon>
    </lineage>
</organism>
<keyword evidence="2" id="KW-0238">DNA-binding</keyword>
<dbReference type="EMBL" id="DWWT01000058">
    <property type="protein sequence ID" value="HJC06693.1"/>
    <property type="molecule type" value="Genomic_DNA"/>
</dbReference>
<protein>
    <submittedName>
        <fullName evidence="5">GntR family transcriptional regulator</fullName>
    </submittedName>
</protein>
<evidence type="ECO:0000256" key="3">
    <source>
        <dbReference type="ARBA" id="ARBA00023163"/>
    </source>
</evidence>
<evidence type="ECO:0000313" key="5">
    <source>
        <dbReference type="EMBL" id="HJC06693.1"/>
    </source>
</evidence>
<proteinExistence type="predicted"/>
<evidence type="ECO:0000259" key="4">
    <source>
        <dbReference type="PROSITE" id="PS50949"/>
    </source>
</evidence>
<sequence>MLEQNAAKPLYQQLMEAIQADIEADVYRAGDKLPVEKELEEIYKVSRITVRRAVKELCDRRVLVKKQGKGTFVLGQEIQGHLDDIGGFHDIMGDLEKGTAQRLLSVDEMDPDTEMARYLGMKTKGKAVVVKRILSTDGVPVMLDTCYISAVRFPGIRRHFSGDFSIYRILRDEYHVRMASAEKAIKVRKIRKDEEELLKCEPGDPVFDLFKIVYDEVGDPVHASISVLRGENTSYVISTDKSNRLKIKNPGQKDFKLIAQL</sequence>
<dbReference type="InterPro" id="IPR050679">
    <property type="entry name" value="Bact_HTH_transcr_reg"/>
</dbReference>
<accession>A0A9D2N0E8</accession>
<dbReference type="InterPro" id="IPR036388">
    <property type="entry name" value="WH-like_DNA-bd_sf"/>
</dbReference>
<dbReference type="AlphaFoldDB" id="A0A9D2N0E8"/>
<dbReference type="SMART" id="SM00345">
    <property type="entry name" value="HTH_GNTR"/>
    <property type="match status" value="1"/>
</dbReference>
<dbReference type="PANTHER" id="PTHR44846">
    <property type="entry name" value="MANNOSYL-D-GLYCERATE TRANSPORT/METABOLISM SYSTEM REPRESSOR MNGR-RELATED"/>
    <property type="match status" value="1"/>
</dbReference>
<reference evidence="5" key="1">
    <citation type="journal article" date="2021" name="PeerJ">
        <title>Extensive microbial diversity within the chicken gut microbiome revealed by metagenomics and culture.</title>
        <authorList>
            <person name="Gilroy R."/>
            <person name="Ravi A."/>
            <person name="Getino M."/>
            <person name="Pursley I."/>
            <person name="Horton D.L."/>
            <person name="Alikhan N.F."/>
            <person name="Baker D."/>
            <person name="Gharbi K."/>
            <person name="Hall N."/>
            <person name="Watson M."/>
            <person name="Adriaenssens E.M."/>
            <person name="Foster-Nyarko E."/>
            <person name="Jarju S."/>
            <person name="Secka A."/>
            <person name="Antonio M."/>
            <person name="Oren A."/>
            <person name="Chaudhuri R.R."/>
            <person name="La Ragione R."/>
            <person name="Hildebrand F."/>
            <person name="Pallen M.J."/>
        </authorList>
    </citation>
    <scope>NUCLEOTIDE SEQUENCE</scope>
    <source>
        <strain evidence="5">CHK180-15479</strain>
    </source>
</reference>
<dbReference type="InterPro" id="IPR028978">
    <property type="entry name" value="Chorismate_lyase_/UTRA_dom_sf"/>
</dbReference>
<name>A0A9D2N0E8_9FIRM</name>
<dbReference type="SUPFAM" id="SSF64288">
    <property type="entry name" value="Chorismate lyase-like"/>
    <property type="match status" value="1"/>
</dbReference>
<evidence type="ECO:0000256" key="2">
    <source>
        <dbReference type="ARBA" id="ARBA00023125"/>
    </source>
</evidence>
<dbReference type="InterPro" id="IPR011663">
    <property type="entry name" value="UTRA"/>
</dbReference>
<dbReference type="GO" id="GO:0003677">
    <property type="term" value="F:DNA binding"/>
    <property type="evidence" value="ECO:0007669"/>
    <property type="project" value="UniProtKB-KW"/>
</dbReference>
<gene>
    <name evidence="5" type="ORF">H9704_11170</name>
</gene>
<keyword evidence="3" id="KW-0804">Transcription</keyword>
<comment type="caution">
    <text evidence="5">The sequence shown here is derived from an EMBL/GenBank/DDBJ whole genome shotgun (WGS) entry which is preliminary data.</text>
</comment>
<dbReference type="Gene3D" id="3.40.1410.10">
    <property type="entry name" value="Chorismate lyase-like"/>
    <property type="match status" value="1"/>
</dbReference>
<dbReference type="Pfam" id="PF07702">
    <property type="entry name" value="UTRA"/>
    <property type="match status" value="1"/>
</dbReference>